<accession>I2GB74</accession>
<dbReference type="AlphaFoldDB" id="I2GB74"/>
<dbReference type="OrthoDB" id="946721at2"/>
<dbReference type="STRING" id="1185876.BN8_00058"/>
<reference evidence="2 3" key="1">
    <citation type="journal article" date="2012" name="J. Bacteriol.">
        <title>Genome Sequence of the Filamentous Bacterium Fibrisoma limi BUZ 3T.</title>
        <authorList>
            <person name="Filippini M."/>
            <person name="Qi W."/>
            <person name="Jaenicke S."/>
            <person name="Goesmann A."/>
            <person name="Smits T.H."/>
            <person name="Bagheri H.C."/>
        </authorList>
    </citation>
    <scope>NUCLEOTIDE SEQUENCE [LARGE SCALE GENOMIC DNA]</scope>
    <source>
        <strain evidence="3">BUZ 3T</strain>
    </source>
</reference>
<gene>
    <name evidence="2" type="ORF">BN8_00058</name>
</gene>
<dbReference type="Proteomes" id="UP000009309">
    <property type="component" value="Unassembled WGS sequence"/>
</dbReference>
<organism evidence="2 3">
    <name type="scientific">Fibrisoma limi BUZ 3</name>
    <dbReference type="NCBI Taxonomy" id="1185876"/>
    <lineage>
        <taxon>Bacteria</taxon>
        <taxon>Pseudomonadati</taxon>
        <taxon>Bacteroidota</taxon>
        <taxon>Cytophagia</taxon>
        <taxon>Cytophagales</taxon>
        <taxon>Spirosomataceae</taxon>
        <taxon>Fibrisoma</taxon>
    </lineage>
</organism>
<feature type="transmembrane region" description="Helical" evidence="1">
    <location>
        <begin position="44"/>
        <end position="63"/>
    </location>
</feature>
<keyword evidence="1" id="KW-0472">Membrane</keyword>
<evidence type="ECO:0000313" key="2">
    <source>
        <dbReference type="EMBL" id="CCH51148.1"/>
    </source>
</evidence>
<feature type="transmembrane region" description="Helical" evidence="1">
    <location>
        <begin position="20"/>
        <end position="37"/>
    </location>
</feature>
<name>I2GB74_9BACT</name>
<proteinExistence type="predicted"/>
<dbReference type="eggNOG" id="ENOG5033VTR">
    <property type="taxonomic scope" value="Bacteria"/>
</dbReference>
<keyword evidence="1" id="KW-1133">Transmembrane helix</keyword>
<evidence type="ECO:0000313" key="3">
    <source>
        <dbReference type="Proteomes" id="UP000009309"/>
    </source>
</evidence>
<comment type="caution">
    <text evidence="2">The sequence shown here is derived from an EMBL/GenBank/DDBJ whole genome shotgun (WGS) entry which is preliminary data.</text>
</comment>
<keyword evidence="3" id="KW-1185">Reference proteome</keyword>
<keyword evidence="1" id="KW-0812">Transmembrane</keyword>
<protein>
    <submittedName>
        <fullName evidence="2">Uncharacterized protein</fullName>
    </submittedName>
</protein>
<sequence>MYYTTVYDLTSQSAISWRSLVLPFGLAVAATICAYYARSSFSRYGLLGFAIIAVLVAVVIPAWDYYQLSRQKPRMVEGNVAGYQEKEWTERYDGKNHHYSYEGFWVDTVPFSYFRNVEMPGFTNTAPVQYPIRDGLPVRIHYIPERQITDGSITNRIVKLEVAEPHPQQQALR</sequence>
<dbReference type="EMBL" id="CAIT01000003">
    <property type="protein sequence ID" value="CCH51148.1"/>
    <property type="molecule type" value="Genomic_DNA"/>
</dbReference>
<evidence type="ECO:0000256" key="1">
    <source>
        <dbReference type="SAM" id="Phobius"/>
    </source>
</evidence>
<dbReference type="RefSeq" id="WP_009279738.1">
    <property type="nucleotide sequence ID" value="NZ_CAIT01000003.1"/>
</dbReference>